<gene>
    <name evidence="14" type="ORF">A4A49_12013</name>
</gene>
<feature type="compositionally biased region" description="Acidic residues" evidence="12">
    <location>
        <begin position="78"/>
        <end position="97"/>
    </location>
</feature>
<keyword evidence="8" id="KW-0904">Protein phosphatase</keyword>
<dbReference type="SMART" id="SM00332">
    <property type="entry name" value="PP2Cc"/>
    <property type="match status" value="1"/>
</dbReference>
<reference evidence="14" key="1">
    <citation type="submission" date="2016-11" db="EMBL/GenBank/DDBJ databases">
        <title>The genome of Nicotiana attenuata.</title>
        <authorList>
            <person name="Xu S."/>
            <person name="Brockmoeller T."/>
            <person name="Gaquerel E."/>
            <person name="Navarro A."/>
            <person name="Kuhl H."/>
            <person name="Gase K."/>
            <person name="Ling Z."/>
            <person name="Zhou W."/>
            <person name="Kreitzer C."/>
            <person name="Stanke M."/>
            <person name="Tang H."/>
            <person name="Lyons E."/>
            <person name="Pandey P."/>
            <person name="Pandey S.P."/>
            <person name="Timmermann B."/>
            <person name="Baldwin I.T."/>
        </authorList>
    </citation>
    <scope>NUCLEOTIDE SEQUENCE [LARGE SCALE GENOMIC DNA]</scope>
    <source>
        <strain evidence="14">UT</strain>
    </source>
</reference>
<dbReference type="EC" id="3.1.3.16" evidence="4"/>
<evidence type="ECO:0000256" key="6">
    <source>
        <dbReference type="ARBA" id="ARBA00022801"/>
    </source>
</evidence>
<dbReference type="EMBL" id="MJEQ01000015">
    <property type="protein sequence ID" value="OIT40570.1"/>
    <property type="molecule type" value="Genomic_DNA"/>
</dbReference>
<evidence type="ECO:0000256" key="3">
    <source>
        <dbReference type="ARBA" id="ARBA00006702"/>
    </source>
</evidence>
<keyword evidence="6" id="KW-0378">Hydrolase</keyword>
<evidence type="ECO:0000256" key="2">
    <source>
        <dbReference type="ARBA" id="ARBA00001946"/>
    </source>
</evidence>
<dbReference type="InterPro" id="IPR015655">
    <property type="entry name" value="PP2C"/>
</dbReference>
<sequence length="440" mass="48971">MEGSDFVRIKRGKSGDQDIIKIKRTSTPDDVASVLLKERERQGVYGAGRDVNSTAEREEDDAENEDYNGDYIGAKDEDNSEVVNDPEEDGGDVEVSNEDQKQQRRVSCGFYLVEGKMKHGMEDYLVVENRKMDGHNLGLYAIFDGHSGREVAEYLQSHLFDNILSEPDFWKNPVTAFKKAYRDTDSDILENVVGARGGSTAVTAILIDQKLLVMANVGDSRAILIQRGKVKQITVDHEPEKKEERDLVESKGGFVIKRPGNVPRVDGQLAMTRAFGDAKVKDHITVEPNVTIEKIDKDTDSIILASDGLWKVMSNEEVAECIRGIEHCNKAAEELITESLMRGRNVPRVDGQLAMTRAFGDAKVKDHITVEPNVTIEKIDKDTDSIILASDGLWKVMSNEEVAECIRGIEHCNKAAEELITESLMRGSPDDISCVVVMFH</sequence>
<keyword evidence="15" id="KW-1185">Reference proteome</keyword>
<comment type="catalytic activity">
    <reaction evidence="10">
        <text>O-phospho-L-seryl-[protein] + H2O = L-seryl-[protein] + phosphate</text>
        <dbReference type="Rhea" id="RHEA:20629"/>
        <dbReference type="Rhea" id="RHEA-COMP:9863"/>
        <dbReference type="Rhea" id="RHEA-COMP:11604"/>
        <dbReference type="ChEBI" id="CHEBI:15377"/>
        <dbReference type="ChEBI" id="CHEBI:29999"/>
        <dbReference type="ChEBI" id="CHEBI:43474"/>
        <dbReference type="ChEBI" id="CHEBI:83421"/>
        <dbReference type="EC" id="3.1.3.16"/>
    </reaction>
</comment>
<evidence type="ECO:0000256" key="8">
    <source>
        <dbReference type="ARBA" id="ARBA00022912"/>
    </source>
</evidence>
<dbReference type="SMR" id="A0A314LFP8"/>
<proteinExistence type="inferred from homology"/>
<evidence type="ECO:0000256" key="11">
    <source>
        <dbReference type="ARBA" id="ARBA00048336"/>
    </source>
</evidence>
<evidence type="ECO:0000256" key="9">
    <source>
        <dbReference type="ARBA" id="ARBA00023211"/>
    </source>
</evidence>
<feature type="region of interest" description="Disordered" evidence="12">
    <location>
        <begin position="17"/>
        <end position="101"/>
    </location>
</feature>
<dbReference type="FunFam" id="3.60.40.10:FF:000010">
    <property type="entry name" value="Probable protein phosphatase 2C 39"/>
    <property type="match status" value="1"/>
</dbReference>
<evidence type="ECO:0000256" key="10">
    <source>
        <dbReference type="ARBA" id="ARBA00047761"/>
    </source>
</evidence>
<feature type="domain" description="PPM-type phosphatase" evidence="13">
    <location>
        <begin position="107"/>
        <end position="439"/>
    </location>
</feature>
<keyword evidence="9" id="KW-0464">Manganese</keyword>
<dbReference type="GO" id="GO:0046872">
    <property type="term" value="F:metal ion binding"/>
    <property type="evidence" value="ECO:0007669"/>
    <property type="project" value="UniProtKB-KW"/>
</dbReference>
<dbReference type="PROSITE" id="PS51746">
    <property type="entry name" value="PPM_2"/>
    <property type="match status" value="1"/>
</dbReference>
<evidence type="ECO:0000259" key="13">
    <source>
        <dbReference type="PROSITE" id="PS51746"/>
    </source>
</evidence>
<dbReference type="AlphaFoldDB" id="A0A314LFP8"/>
<comment type="cofactor">
    <cofactor evidence="2">
        <name>Mg(2+)</name>
        <dbReference type="ChEBI" id="CHEBI:18420"/>
    </cofactor>
</comment>
<evidence type="ECO:0000256" key="1">
    <source>
        <dbReference type="ARBA" id="ARBA00001936"/>
    </source>
</evidence>
<feature type="compositionally biased region" description="Acidic residues" evidence="12">
    <location>
        <begin position="57"/>
        <end position="68"/>
    </location>
</feature>
<dbReference type="Pfam" id="PF00481">
    <property type="entry name" value="PP2C"/>
    <property type="match status" value="2"/>
</dbReference>
<dbReference type="CDD" id="cd00143">
    <property type="entry name" value="PP2Cc"/>
    <property type="match status" value="1"/>
</dbReference>
<dbReference type="PANTHER" id="PTHR47992">
    <property type="entry name" value="PROTEIN PHOSPHATASE"/>
    <property type="match status" value="1"/>
</dbReference>
<dbReference type="GO" id="GO:0004722">
    <property type="term" value="F:protein serine/threonine phosphatase activity"/>
    <property type="evidence" value="ECO:0007669"/>
    <property type="project" value="UniProtKB-EC"/>
</dbReference>
<evidence type="ECO:0000256" key="12">
    <source>
        <dbReference type="SAM" id="MobiDB-lite"/>
    </source>
</evidence>
<comment type="similarity">
    <text evidence="3">Belongs to the PP2C family.</text>
</comment>
<keyword evidence="7" id="KW-0460">Magnesium</keyword>
<evidence type="ECO:0000313" key="14">
    <source>
        <dbReference type="EMBL" id="OIT40570.1"/>
    </source>
</evidence>
<dbReference type="SUPFAM" id="SSF81606">
    <property type="entry name" value="PP2C-like"/>
    <property type="match status" value="2"/>
</dbReference>
<dbReference type="Proteomes" id="UP000187609">
    <property type="component" value="Unassembled WGS sequence"/>
</dbReference>
<evidence type="ECO:0000256" key="4">
    <source>
        <dbReference type="ARBA" id="ARBA00013081"/>
    </source>
</evidence>
<dbReference type="InterPro" id="IPR036457">
    <property type="entry name" value="PPM-type-like_dom_sf"/>
</dbReference>
<dbReference type="InterPro" id="IPR001932">
    <property type="entry name" value="PPM-type_phosphatase-like_dom"/>
</dbReference>
<comment type="caution">
    <text evidence="14">The sequence shown here is derived from an EMBL/GenBank/DDBJ whole genome shotgun (WGS) entry which is preliminary data.</text>
</comment>
<evidence type="ECO:0000256" key="7">
    <source>
        <dbReference type="ARBA" id="ARBA00022842"/>
    </source>
</evidence>
<accession>A0A314LFP8</accession>
<comment type="catalytic activity">
    <reaction evidence="11">
        <text>O-phospho-L-threonyl-[protein] + H2O = L-threonyl-[protein] + phosphate</text>
        <dbReference type="Rhea" id="RHEA:47004"/>
        <dbReference type="Rhea" id="RHEA-COMP:11060"/>
        <dbReference type="Rhea" id="RHEA-COMP:11605"/>
        <dbReference type="ChEBI" id="CHEBI:15377"/>
        <dbReference type="ChEBI" id="CHEBI:30013"/>
        <dbReference type="ChEBI" id="CHEBI:43474"/>
        <dbReference type="ChEBI" id="CHEBI:61977"/>
        <dbReference type="EC" id="3.1.3.16"/>
    </reaction>
</comment>
<evidence type="ECO:0000256" key="5">
    <source>
        <dbReference type="ARBA" id="ARBA00022723"/>
    </source>
</evidence>
<protein>
    <recommendedName>
        <fullName evidence="4">protein-serine/threonine phosphatase</fullName>
        <ecNumber evidence="4">3.1.3.16</ecNumber>
    </recommendedName>
</protein>
<organism evidence="14 15">
    <name type="scientific">Nicotiana attenuata</name>
    <name type="common">Coyote tobacco</name>
    <dbReference type="NCBI Taxonomy" id="49451"/>
    <lineage>
        <taxon>Eukaryota</taxon>
        <taxon>Viridiplantae</taxon>
        <taxon>Streptophyta</taxon>
        <taxon>Embryophyta</taxon>
        <taxon>Tracheophyta</taxon>
        <taxon>Spermatophyta</taxon>
        <taxon>Magnoliopsida</taxon>
        <taxon>eudicotyledons</taxon>
        <taxon>Gunneridae</taxon>
        <taxon>Pentapetalae</taxon>
        <taxon>asterids</taxon>
        <taxon>lamiids</taxon>
        <taxon>Solanales</taxon>
        <taxon>Solanaceae</taxon>
        <taxon>Nicotianoideae</taxon>
        <taxon>Nicotianeae</taxon>
        <taxon>Nicotiana</taxon>
    </lineage>
</organism>
<comment type="cofactor">
    <cofactor evidence="1">
        <name>Mn(2+)</name>
        <dbReference type="ChEBI" id="CHEBI:29035"/>
    </cofactor>
</comment>
<dbReference type="Gene3D" id="3.60.40.10">
    <property type="entry name" value="PPM-type phosphatase domain"/>
    <property type="match status" value="2"/>
</dbReference>
<keyword evidence="5" id="KW-0479">Metal-binding</keyword>
<name>A0A314LFP8_NICAT</name>
<evidence type="ECO:0000313" key="15">
    <source>
        <dbReference type="Proteomes" id="UP000187609"/>
    </source>
</evidence>
<dbReference type="Gramene" id="OIT40570">
    <property type="protein sequence ID" value="OIT40570"/>
    <property type="gene ID" value="A4A49_12013"/>
</dbReference>